<evidence type="ECO:0008006" key="4">
    <source>
        <dbReference type="Google" id="ProtNLM"/>
    </source>
</evidence>
<evidence type="ECO:0000256" key="1">
    <source>
        <dbReference type="SAM" id="SignalP"/>
    </source>
</evidence>
<sequence>MRSLLGALVVLLSSCATAGAISDDARLDDSARETAAKKSGRECGPDAPGDLVLLDATTGGSVPCLPVTVTVGDSDVYFRGLSGPRGQVKLLAPVQRARLVAVADGFAPSELSNATTAKDRVLELELAPAEGFWLKVLDGEGNYLQDVQLTFKQGADVIAQLRSNTLANVFFAGRQPFSGQPVVIEAVGFQPVTVSSVSELGEDGHSLTLTRQ</sequence>
<reference evidence="2 3" key="1">
    <citation type="submission" date="2017-08" db="EMBL/GenBank/DDBJ databases">
        <title>Infants hospitalized years apart are colonized by the same room-sourced microbial strains.</title>
        <authorList>
            <person name="Brooks B."/>
            <person name="Olm M.R."/>
            <person name="Firek B.A."/>
            <person name="Baker R."/>
            <person name="Thomas B.C."/>
            <person name="Morowitz M.J."/>
            <person name="Banfield J.F."/>
        </authorList>
    </citation>
    <scope>NUCLEOTIDE SEQUENCE [LARGE SCALE GENOMIC DNA]</scope>
    <source>
        <strain evidence="2">S2_003_000_R2_14</strain>
    </source>
</reference>
<proteinExistence type="predicted"/>
<accession>A0A2W5TGV9</accession>
<name>A0A2W5TGV9_9BACT</name>
<feature type="signal peptide" evidence="1">
    <location>
        <begin position="1"/>
        <end position="18"/>
    </location>
</feature>
<dbReference type="EMBL" id="QFQP01000008">
    <property type="protein sequence ID" value="PZR13992.1"/>
    <property type="molecule type" value="Genomic_DNA"/>
</dbReference>
<evidence type="ECO:0000313" key="3">
    <source>
        <dbReference type="Proteomes" id="UP000249061"/>
    </source>
</evidence>
<organism evidence="2 3">
    <name type="scientific">Archangium gephyra</name>
    <dbReference type="NCBI Taxonomy" id="48"/>
    <lineage>
        <taxon>Bacteria</taxon>
        <taxon>Pseudomonadati</taxon>
        <taxon>Myxococcota</taxon>
        <taxon>Myxococcia</taxon>
        <taxon>Myxococcales</taxon>
        <taxon>Cystobacterineae</taxon>
        <taxon>Archangiaceae</taxon>
        <taxon>Archangium</taxon>
    </lineage>
</organism>
<comment type="caution">
    <text evidence="2">The sequence shown here is derived from an EMBL/GenBank/DDBJ whole genome shotgun (WGS) entry which is preliminary data.</text>
</comment>
<gene>
    <name evidence="2" type="ORF">DI536_11775</name>
</gene>
<dbReference type="AlphaFoldDB" id="A0A2W5TGV9"/>
<dbReference type="Proteomes" id="UP000249061">
    <property type="component" value="Unassembled WGS sequence"/>
</dbReference>
<dbReference type="PROSITE" id="PS51257">
    <property type="entry name" value="PROKAR_LIPOPROTEIN"/>
    <property type="match status" value="1"/>
</dbReference>
<protein>
    <recommendedName>
        <fullName evidence="4">Lipoprotein</fullName>
    </recommendedName>
</protein>
<keyword evidence="1" id="KW-0732">Signal</keyword>
<evidence type="ECO:0000313" key="2">
    <source>
        <dbReference type="EMBL" id="PZR13992.1"/>
    </source>
</evidence>
<feature type="chain" id="PRO_5016141757" description="Lipoprotein" evidence="1">
    <location>
        <begin position="19"/>
        <end position="212"/>
    </location>
</feature>